<keyword evidence="2" id="KW-0548">Nucleotidyltransferase</keyword>
<organism evidence="2 3">
    <name type="scientific">Popillia japonica</name>
    <name type="common">Japanese beetle</name>
    <dbReference type="NCBI Taxonomy" id="7064"/>
    <lineage>
        <taxon>Eukaryota</taxon>
        <taxon>Metazoa</taxon>
        <taxon>Ecdysozoa</taxon>
        <taxon>Arthropoda</taxon>
        <taxon>Hexapoda</taxon>
        <taxon>Insecta</taxon>
        <taxon>Pterygota</taxon>
        <taxon>Neoptera</taxon>
        <taxon>Endopterygota</taxon>
        <taxon>Coleoptera</taxon>
        <taxon>Polyphaga</taxon>
        <taxon>Scarabaeiformia</taxon>
        <taxon>Scarabaeidae</taxon>
        <taxon>Rutelinae</taxon>
        <taxon>Popillia</taxon>
    </lineage>
</organism>
<sequence length="100" mass="11577">MLGQEFVMKDLGEVKSCFGMNIVRDRKQNKIWIDQAGYIEKILDTFKMTDCKPLSTPMNLDLKDLITRTGELAEKVADNRTPWVASYTYHRFHGPTSHLQ</sequence>
<dbReference type="Pfam" id="PF07727">
    <property type="entry name" value="RVT_2"/>
    <property type="match status" value="1"/>
</dbReference>
<dbReference type="GO" id="GO:0003964">
    <property type="term" value="F:RNA-directed DNA polymerase activity"/>
    <property type="evidence" value="ECO:0007669"/>
    <property type="project" value="UniProtKB-KW"/>
</dbReference>
<dbReference type="EMBL" id="JASPKY010000302">
    <property type="protein sequence ID" value="KAK9709789.1"/>
    <property type="molecule type" value="Genomic_DNA"/>
</dbReference>
<gene>
    <name evidence="2" type="ORF">QE152_g26406</name>
</gene>
<feature type="domain" description="Reverse transcriptase Ty1/copia-type" evidence="1">
    <location>
        <begin position="1"/>
        <end position="58"/>
    </location>
</feature>
<keyword evidence="2" id="KW-0695">RNA-directed DNA polymerase</keyword>
<evidence type="ECO:0000259" key="1">
    <source>
        <dbReference type="Pfam" id="PF07727"/>
    </source>
</evidence>
<keyword evidence="2" id="KW-0808">Transferase</keyword>
<dbReference type="AlphaFoldDB" id="A0AAW1JXC6"/>
<dbReference type="Proteomes" id="UP001458880">
    <property type="component" value="Unassembled WGS sequence"/>
</dbReference>
<comment type="caution">
    <text evidence="2">The sequence shown here is derived from an EMBL/GenBank/DDBJ whole genome shotgun (WGS) entry which is preliminary data.</text>
</comment>
<accession>A0AAW1JXC6</accession>
<keyword evidence="3" id="KW-1185">Reference proteome</keyword>
<evidence type="ECO:0000313" key="2">
    <source>
        <dbReference type="EMBL" id="KAK9709789.1"/>
    </source>
</evidence>
<reference evidence="2 3" key="1">
    <citation type="journal article" date="2024" name="BMC Genomics">
        <title>De novo assembly and annotation of Popillia japonica's genome with initial clues to its potential as an invasive pest.</title>
        <authorList>
            <person name="Cucini C."/>
            <person name="Boschi S."/>
            <person name="Funari R."/>
            <person name="Cardaioli E."/>
            <person name="Iannotti N."/>
            <person name="Marturano G."/>
            <person name="Paoli F."/>
            <person name="Bruttini M."/>
            <person name="Carapelli A."/>
            <person name="Frati F."/>
            <person name="Nardi F."/>
        </authorList>
    </citation>
    <scope>NUCLEOTIDE SEQUENCE [LARGE SCALE GENOMIC DNA]</scope>
    <source>
        <strain evidence="2">DMR45628</strain>
    </source>
</reference>
<protein>
    <submittedName>
        <fullName evidence="2">Reverse transcriptase (RNA-dependent DNA polymerase)</fullName>
    </submittedName>
</protein>
<proteinExistence type="predicted"/>
<dbReference type="InterPro" id="IPR013103">
    <property type="entry name" value="RVT_2"/>
</dbReference>
<name>A0AAW1JXC6_POPJA</name>
<evidence type="ECO:0000313" key="3">
    <source>
        <dbReference type="Proteomes" id="UP001458880"/>
    </source>
</evidence>